<evidence type="ECO:0000259" key="9">
    <source>
        <dbReference type="PROSITE" id="PS50122"/>
    </source>
</evidence>
<comment type="caution">
    <text evidence="10">The sequence shown here is derived from an EMBL/GenBank/DDBJ whole genome shotgun (WGS) entry which is preliminary data.</text>
</comment>
<feature type="active site" evidence="5 6">
    <location>
        <position position="168"/>
    </location>
</feature>
<reference evidence="11" key="1">
    <citation type="journal article" date="2019" name="Int. J. Syst. Evol. Microbiol.">
        <title>The Global Catalogue of Microorganisms (GCM) 10K type strain sequencing project: providing services to taxonomists for standard genome sequencing and annotation.</title>
        <authorList>
            <consortium name="The Broad Institute Genomics Platform"/>
            <consortium name="The Broad Institute Genome Sequencing Center for Infectious Disease"/>
            <person name="Wu L."/>
            <person name="Ma J."/>
        </authorList>
    </citation>
    <scope>NUCLEOTIDE SEQUENCE [LARGE SCALE GENOMIC DNA]</scope>
    <source>
        <strain evidence="11">KCTC 42964</strain>
    </source>
</reference>
<feature type="modified residue" description="4-aspartylphosphate" evidence="5 7">
    <location>
        <position position="52"/>
    </location>
</feature>
<evidence type="ECO:0000313" key="11">
    <source>
        <dbReference type="Proteomes" id="UP001595528"/>
    </source>
</evidence>
<keyword evidence="10" id="KW-0489">Methyltransferase</keyword>
<dbReference type="EMBL" id="JBHRTR010000004">
    <property type="protein sequence ID" value="MFC3225769.1"/>
    <property type="molecule type" value="Genomic_DNA"/>
</dbReference>
<dbReference type="GO" id="GO:0008168">
    <property type="term" value="F:methyltransferase activity"/>
    <property type="evidence" value="ECO:0007669"/>
    <property type="project" value="UniProtKB-KW"/>
</dbReference>
<dbReference type="RefSeq" id="WP_379897501.1">
    <property type="nucleotide sequence ID" value="NZ_JBHRTR010000004.1"/>
</dbReference>
<dbReference type="InterPro" id="IPR000673">
    <property type="entry name" value="Sig_transdc_resp-reg_Me-estase"/>
</dbReference>
<feature type="domain" description="Response regulatory" evidence="8">
    <location>
        <begin position="3"/>
        <end position="118"/>
    </location>
</feature>
<evidence type="ECO:0000313" key="10">
    <source>
        <dbReference type="EMBL" id="MFC3225769.1"/>
    </source>
</evidence>
<dbReference type="Pfam" id="PF00072">
    <property type="entry name" value="Response_reg"/>
    <property type="match status" value="1"/>
</dbReference>
<dbReference type="PANTHER" id="PTHR42872:SF6">
    <property type="entry name" value="PROTEIN-GLUTAMATE METHYLESTERASE_PROTEIN-GLUTAMINE GLUTAMINASE"/>
    <property type="match status" value="1"/>
</dbReference>
<dbReference type="InterPro" id="IPR008248">
    <property type="entry name" value="CheB-like"/>
</dbReference>
<dbReference type="PIRSF" id="PIRSF000876">
    <property type="entry name" value="RR_chemtxs_CheB"/>
    <property type="match status" value="1"/>
</dbReference>
<comment type="catalytic activity">
    <reaction evidence="4 5">
        <text>[protein]-L-glutamate 5-O-methyl ester + H2O = L-glutamyl-[protein] + methanol + H(+)</text>
        <dbReference type="Rhea" id="RHEA:23236"/>
        <dbReference type="Rhea" id="RHEA-COMP:10208"/>
        <dbReference type="Rhea" id="RHEA-COMP:10311"/>
        <dbReference type="ChEBI" id="CHEBI:15377"/>
        <dbReference type="ChEBI" id="CHEBI:15378"/>
        <dbReference type="ChEBI" id="CHEBI:17790"/>
        <dbReference type="ChEBI" id="CHEBI:29973"/>
        <dbReference type="ChEBI" id="CHEBI:82795"/>
        <dbReference type="EC" id="3.1.1.61"/>
    </reaction>
</comment>
<dbReference type="InterPro" id="IPR001789">
    <property type="entry name" value="Sig_transdc_resp-reg_receiver"/>
</dbReference>
<dbReference type="SUPFAM" id="SSF52172">
    <property type="entry name" value="CheY-like"/>
    <property type="match status" value="1"/>
</dbReference>
<evidence type="ECO:0000256" key="3">
    <source>
        <dbReference type="ARBA" id="ARBA00022801"/>
    </source>
</evidence>
<keyword evidence="2 5" id="KW-0145">Chemotaxis</keyword>
<dbReference type="Gene3D" id="3.40.50.180">
    <property type="entry name" value="Methylesterase CheB, C-terminal domain"/>
    <property type="match status" value="1"/>
</dbReference>
<dbReference type="Pfam" id="PF01339">
    <property type="entry name" value="CheB_methylest"/>
    <property type="match status" value="1"/>
</dbReference>
<dbReference type="PROSITE" id="PS50110">
    <property type="entry name" value="RESPONSE_REGULATORY"/>
    <property type="match status" value="1"/>
</dbReference>
<dbReference type="InterPro" id="IPR035909">
    <property type="entry name" value="CheB_C"/>
</dbReference>
<feature type="domain" description="CheB-type methylesterase" evidence="9">
    <location>
        <begin position="154"/>
        <end position="350"/>
    </location>
</feature>
<evidence type="ECO:0000256" key="4">
    <source>
        <dbReference type="ARBA" id="ARBA00048267"/>
    </source>
</evidence>
<proteinExistence type="inferred from homology"/>
<dbReference type="PROSITE" id="PS50122">
    <property type="entry name" value="CHEB"/>
    <property type="match status" value="1"/>
</dbReference>
<keyword evidence="5 7" id="KW-0597">Phosphoprotein</keyword>
<comment type="function">
    <text evidence="5">Involved in chemotaxis. Part of a chemotaxis signal transduction system that modulates chemotaxis in response to various stimuli. Catalyzes the demethylation of specific methylglutamate residues introduced into the chemoreceptors (methyl-accepting chemotaxis proteins or MCP) by CheR. Also mediates the irreversible deamidation of specific glutamine residues to glutamic acid.</text>
</comment>
<dbReference type="CDD" id="cd16432">
    <property type="entry name" value="CheB_Rec"/>
    <property type="match status" value="1"/>
</dbReference>
<keyword evidence="11" id="KW-1185">Reference proteome</keyword>
<dbReference type="Gene3D" id="3.40.50.2300">
    <property type="match status" value="1"/>
</dbReference>
<sequence length="356" mass="38128">MKTVLVVDDSALMRRLLVRILTEGGFRTIVARNGADALEMMRSHRPDVVTLDINMPEMDGLTCLARLMEECPVPVVMCSSLTEQGAIATFEALELGAVDFIHKPDGTVSHSIYRVEDEILQKVRAASRARLRRATGLRQRLATARQSAAERKVPAATSLQCLVVIGVSTGGPATLEDVLVPLPADFPGAIVIAQHMPAGFTATLAERLDRICSLTVAEVTGMTEIRPGQVYLGRGNADVVVARRGQALTVTSAPIDAGLLWHPSVTRLVTSAMAHVAPERLIGVQLTGMGDDGATEMVELKRRGGRTIAEAEETAVVFGMPKEVIARGGATAILPSRRIGRELSRWATAQSGRMAI</sequence>
<accession>A0ABV7KTY8</accession>
<comment type="catalytic activity">
    <reaction evidence="5">
        <text>L-glutaminyl-[protein] + H2O = L-glutamyl-[protein] + NH4(+)</text>
        <dbReference type="Rhea" id="RHEA:16441"/>
        <dbReference type="Rhea" id="RHEA-COMP:10207"/>
        <dbReference type="Rhea" id="RHEA-COMP:10208"/>
        <dbReference type="ChEBI" id="CHEBI:15377"/>
        <dbReference type="ChEBI" id="CHEBI:28938"/>
        <dbReference type="ChEBI" id="CHEBI:29973"/>
        <dbReference type="ChEBI" id="CHEBI:30011"/>
        <dbReference type="EC" id="3.5.1.44"/>
    </reaction>
</comment>
<dbReference type="NCBIfam" id="NF001965">
    <property type="entry name" value="PRK00742.1"/>
    <property type="match status" value="1"/>
</dbReference>
<dbReference type="SMART" id="SM00448">
    <property type="entry name" value="REC"/>
    <property type="match status" value="1"/>
</dbReference>
<organism evidence="10 11">
    <name type="scientific">Marinibaculum pumilum</name>
    <dbReference type="NCBI Taxonomy" id="1766165"/>
    <lineage>
        <taxon>Bacteria</taxon>
        <taxon>Pseudomonadati</taxon>
        <taxon>Pseudomonadota</taxon>
        <taxon>Alphaproteobacteria</taxon>
        <taxon>Rhodospirillales</taxon>
        <taxon>Rhodospirillaceae</taxon>
        <taxon>Marinibaculum</taxon>
    </lineage>
</organism>
<comment type="domain">
    <text evidence="5">Contains a C-terminal catalytic domain, and an N-terminal region which modulates catalytic activity.</text>
</comment>
<comment type="similarity">
    <text evidence="5">Belongs to the CheB family.</text>
</comment>
<feature type="active site" evidence="5 6">
    <location>
        <position position="195"/>
    </location>
</feature>
<keyword evidence="3 5" id="KW-0378">Hydrolase</keyword>
<dbReference type="HAMAP" id="MF_00099">
    <property type="entry name" value="CheB_chemtxs"/>
    <property type="match status" value="1"/>
</dbReference>
<feature type="active site" evidence="5 6">
    <location>
        <position position="292"/>
    </location>
</feature>
<dbReference type="EC" id="3.1.1.61" evidence="5"/>
<dbReference type="GO" id="GO:0032259">
    <property type="term" value="P:methylation"/>
    <property type="evidence" value="ECO:0007669"/>
    <property type="project" value="UniProtKB-KW"/>
</dbReference>
<keyword evidence="1 5" id="KW-0963">Cytoplasm</keyword>
<dbReference type="CDD" id="cd17541">
    <property type="entry name" value="REC_CheB-like"/>
    <property type="match status" value="1"/>
</dbReference>
<dbReference type="PANTHER" id="PTHR42872">
    <property type="entry name" value="PROTEIN-GLUTAMATE METHYLESTERASE/PROTEIN-GLUTAMINE GLUTAMINASE"/>
    <property type="match status" value="1"/>
</dbReference>
<keyword evidence="10" id="KW-0808">Transferase</keyword>
<evidence type="ECO:0000256" key="7">
    <source>
        <dbReference type="PROSITE-ProRule" id="PRU00169"/>
    </source>
</evidence>
<protein>
    <recommendedName>
        <fullName evidence="5">Protein-glutamate methylesterase/protein-glutamine glutaminase</fullName>
        <ecNumber evidence="5">3.1.1.61</ecNumber>
        <ecNumber evidence="5">3.5.1.44</ecNumber>
    </recommendedName>
</protein>
<dbReference type="SUPFAM" id="SSF52738">
    <property type="entry name" value="Methylesterase CheB, C-terminal domain"/>
    <property type="match status" value="1"/>
</dbReference>
<dbReference type="Proteomes" id="UP001595528">
    <property type="component" value="Unassembled WGS sequence"/>
</dbReference>
<evidence type="ECO:0000256" key="5">
    <source>
        <dbReference type="HAMAP-Rule" id="MF_00099"/>
    </source>
</evidence>
<evidence type="ECO:0000256" key="1">
    <source>
        <dbReference type="ARBA" id="ARBA00022490"/>
    </source>
</evidence>
<evidence type="ECO:0000256" key="2">
    <source>
        <dbReference type="ARBA" id="ARBA00022500"/>
    </source>
</evidence>
<dbReference type="GO" id="GO:0008984">
    <property type="term" value="F:protein-glutamate methylesterase activity"/>
    <property type="evidence" value="ECO:0007669"/>
    <property type="project" value="UniProtKB-EC"/>
</dbReference>
<evidence type="ECO:0000259" key="8">
    <source>
        <dbReference type="PROSITE" id="PS50110"/>
    </source>
</evidence>
<name>A0ABV7KTY8_9PROT</name>
<comment type="subcellular location">
    <subcellularLocation>
        <location evidence="5">Cytoplasm</location>
    </subcellularLocation>
</comment>
<gene>
    <name evidence="5 10" type="primary">cheB</name>
    <name evidence="10" type="ORF">ACFOGJ_00905</name>
</gene>
<comment type="PTM">
    <text evidence="5">Phosphorylated by CheA. Phosphorylation of the N-terminal regulatory domain activates the methylesterase activity.</text>
</comment>
<dbReference type="InterPro" id="IPR011006">
    <property type="entry name" value="CheY-like_superfamily"/>
</dbReference>
<dbReference type="EC" id="3.5.1.44" evidence="5"/>
<evidence type="ECO:0000256" key="6">
    <source>
        <dbReference type="PROSITE-ProRule" id="PRU00050"/>
    </source>
</evidence>